<dbReference type="AlphaFoldDB" id="A0A7Y0GBI7"/>
<dbReference type="Pfam" id="PF14352">
    <property type="entry name" value="DUF4402"/>
    <property type="match status" value="1"/>
</dbReference>
<name>A0A7Y0GBI7_9SPHN</name>
<accession>A0A7Y0GBI7</accession>
<keyword evidence="1" id="KW-0732">Signal</keyword>
<reference evidence="2 3" key="1">
    <citation type="submission" date="2020-04" db="EMBL/GenBank/DDBJ databases">
        <title>Novosphingobium sp. TW-4 isolated from soil.</title>
        <authorList>
            <person name="Dahal R.H."/>
            <person name="Chaudhary D.K."/>
        </authorList>
    </citation>
    <scope>NUCLEOTIDE SEQUENCE [LARGE SCALE GENOMIC DNA]</scope>
    <source>
        <strain evidence="2 3">TW-4</strain>
    </source>
</reference>
<sequence length="183" mass="18400">MGVLQFLLSAAGAVSFMHAADAQTSSVATGTSSADVVQPLMVTKVGDLQFGAVVSGEREGAVTVNWDGQTSYRGGTQMPCPGAPCGKPSPALFTIRGAPGASYSIELPSYVLAIGRSPAGVALPPLLATGLIAKAESRSGAGNSGQLDEQGYDRIQIGGTLILPARAAAGTYSADILVAVSYL</sequence>
<protein>
    <submittedName>
        <fullName evidence="2">DUF4402 domain-containing protein</fullName>
    </submittedName>
</protein>
<evidence type="ECO:0000256" key="1">
    <source>
        <dbReference type="SAM" id="SignalP"/>
    </source>
</evidence>
<gene>
    <name evidence="2" type="ORF">HHL27_21140</name>
</gene>
<dbReference type="InterPro" id="IPR025514">
    <property type="entry name" value="DUF4402"/>
</dbReference>
<evidence type="ECO:0000313" key="3">
    <source>
        <dbReference type="Proteomes" id="UP000583556"/>
    </source>
</evidence>
<feature type="signal peptide" evidence="1">
    <location>
        <begin position="1"/>
        <end position="19"/>
    </location>
</feature>
<proteinExistence type="predicted"/>
<comment type="caution">
    <text evidence="2">The sequence shown here is derived from an EMBL/GenBank/DDBJ whole genome shotgun (WGS) entry which is preliminary data.</text>
</comment>
<evidence type="ECO:0000313" key="2">
    <source>
        <dbReference type="EMBL" id="NML96170.1"/>
    </source>
</evidence>
<dbReference type="Proteomes" id="UP000583556">
    <property type="component" value="Unassembled WGS sequence"/>
</dbReference>
<organism evidence="2 3">
    <name type="scientific">Novosphingobium olei</name>
    <dbReference type="NCBI Taxonomy" id="2728851"/>
    <lineage>
        <taxon>Bacteria</taxon>
        <taxon>Pseudomonadati</taxon>
        <taxon>Pseudomonadota</taxon>
        <taxon>Alphaproteobacteria</taxon>
        <taxon>Sphingomonadales</taxon>
        <taxon>Sphingomonadaceae</taxon>
        <taxon>Novosphingobium</taxon>
    </lineage>
</organism>
<dbReference type="EMBL" id="JABBGM010000019">
    <property type="protein sequence ID" value="NML96170.1"/>
    <property type="molecule type" value="Genomic_DNA"/>
</dbReference>
<feature type="chain" id="PRO_5030862689" evidence="1">
    <location>
        <begin position="20"/>
        <end position="183"/>
    </location>
</feature>
<keyword evidence="3" id="KW-1185">Reference proteome</keyword>